<evidence type="ECO:0000313" key="6">
    <source>
        <dbReference type="Proteomes" id="UP000325291"/>
    </source>
</evidence>
<proteinExistence type="predicted"/>
<evidence type="ECO:0000256" key="3">
    <source>
        <dbReference type="ARBA" id="ARBA00023163"/>
    </source>
</evidence>
<dbReference type="InterPro" id="IPR011663">
    <property type="entry name" value="UTRA"/>
</dbReference>
<dbReference type="CDD" id="cd07377">
    <property type="entry name" value="WHTH_GntR"/>
    <property type="match status" value="1"/>
</dbReference>
<keyword evidence="1" id="KW-0805">Transcription regulation</keyword>
<dbReference type="Pfam" id="PF00392">
    <property type="entry name" value="GntR"/>
    <property type="match status" value="1"/>
</dbReference>
<dbReference type="RefSeq" id="WP_111364579.1">
    <property type="nucleotide sequence ID" value="NZ_JASHJG010000047.1"/>
</dbReference>
<evidence type="ECO:0000259" key="4">
    <source>
        <dbReference type="PROSITE" id="PS50949"/>
    </source>
</evidence>
<dbReference type="GO" id="GO:0003677">
    <property type="term" value="F:DNA binding"/>
    <property type="evidence" value="ECO:0007669"/>
    <property type="project" value="UniProtKB-KW"/>
</dbReference>
<evidence type="ECO:0000256" key="1">
    <source>
        <dbReference type="ARBA" id="ARBA00023015"/>
    </source>
</evidence>
<dbReference type="Gene3D" id="3.40.1410.10">
    <property type="entry name" value="Chorismate lyase-like"/>
    <property type="match status" value="1"/>
</dbReference>
<gene>
    <name evidence="5" type="primary">phnF</name>
    <name evidence="5" type="ORF">FLO80_13865</name>
</gene>
<sequence length="236" mass="25670">MARKPVWTSIAATLEGEIAAEHYRAGDKLPTEAVLAARFGVNRHTVRRALADLSERGITRSRRGAGVFVEAPPAEYPIGRRVRFHRNIAATGRLPEKRVLRVETRLCNRDEAAALGLAPGTSVIVYEGLSLAGGTPIAHFESVFPEARVPDLADALTETSSVTEALRMNGIADFTRAETRLMAERASATQALHLRLREGDPLIKSLSVNVCPEGRPIERGTTWFAGERVTLTVAPE</sequence>
<dbReference type="SUPFAM" id="SSF46785">
    <property type="entry name" value="Winged helix' DNA-binding domain"/>
    <property type="match status" value="1"/>
</dbReference>
<dbReference type="Pfam" id="PF07702">
    <property type="entry name" value="UTRA"/>
    <property type="match status" value="1"/>
</dbReference>
<dbReference type="InterPro" id="IPR036390">
    <property type="entry name" value="WH_DNA-bd_sf"/>
</dbReference>
<dbReference type="PRINTS" id="PR00035">
    <property type="entry name" value="HTHGNTR"/>
</dbReference>
<evidence type="ECO:0000256" key="2">
    <source>
        <dbReference type="ARBA" id="ARBA00023125"/>
    </source>
</evidence>
<feature type="domain" description="HTH gntR-type" evidence="4">
    <location>
        <begin position="4"/>
        <end position="72"/>
    </location>
</feature>
<dbReference type="NCBIfam" id="TIGR02325">
    <property type="entry name" value="C_P_lyase_phnF"/>
    <property type="match status" value="1"/>
</dbReference>
<dbReference type="InterPro" id="IPR050679">
    <property type="entry name" value="Bact_HTH_transcr_reg"/>
</dbReference>
<comment type="caution">
    <text evidence="5">The sequence shown here is derived from an EMBL/GenBank/DDBJ whole genome shotgun (WGS) entry which is preliminary data.</text>
</comment>
<keyword evidence="3" id="KW-0804">Transcription</keyword>
<dbReference type="InterPro" id="IPR012702">
    <property type="entry name" value="CP_lyase_PhnF"/>
</dbReference>
<protein>
    <submittedName>
        <fullName evidence="5">Phosphonate metabolism transcriptional regulator PhnF</fullName>
    </submittedName>
</protein>
<keyword evidence="2" id="KW-0238">DNA-binding</keyword>
<reference evidence="5 6" key="1">
    <citation type="submission" date="2019-07" db="EMBL/GenBank/DDBJ databases">
        <title>Aquicoccus porphyridii gen. nov., sp. nov., isolated from a small marine red alga, Porphyridium marinum.</title>
        <authorList>
            <person name="Liu L."/>
        </authorList>
    </citation>
    <scope>NUCLEOTIDE SEQUENCE [LARGE SCALE GENOMIC DNA]</scope>
    <source>
        <strain evidence="5 6">L1 8-17</strain>
    </source>
</reference>
<dbReference type="InterPro" id="IPR036388">
    <property type="entry name" value="WH-like_DNA-bd_sf"/>
</dbReference>
<dbReference type="InterPro" id="IPR028978">
    <property type="entry name" value="Chorismate_lyase_/UTRA_dom_sf"/>
</dbReference>
<dbReference type="SUPFAM" id="SSF64288">
    <property type="entry name" value="Chorismate lyase-like"/>
    <property type="match status" value="1"/>
</dbReference>
<organism evidence="5 6">
    <name type="scientific">Aquicoccus porphyridii</name>
    <dbReference type="NCBI Taxonomy" id="1852029"/>
    <lineage>
        <taxon>Bacteria</taxon>
        <taxon>Pseudomonadati</taxon>
        <taxon>Pseudomonadota</taxon>
        <taxon>Alphaproteobacteria</taxon>
        <taxon>Rhodobacterales</taxon>
        <taxon>Paracoccaceae</taxon>
        <taxon>Aquicoccus</taxon>
    </lineage>
</organism>
<dbReference type="PANTHER" id="PTHR44846">
    <property type="entry name" value="MANNOSYL-D-GLYCERATE TRANSPORT/METABOLISM SYSTEM REPRESSOR MNGR-RELATED"/>
    <property type="match status" value="1"/>
</dbReference>
<keyword evidence="6" id="KW-1185">Reference proteome</keyword>
<dbReference type="GO" id="GO:0003700">
    <property type="term" value="F:DNA-binding transcription factor activity"/>
    <property type="evidence" value="ECO:0007669"/>
    <property type="project" value="InterPro"/>
</dbReference>
<dbReference type="Gene3D" id="1.10.10.10">
    <property type="entry name" value="Winged helix-like DNA-binding domain superfamily/Winged helix DNA-binding domain"/>
    <property type="match status" value="1"/>
</dbReference>
<evidence type="ECO:0000313" key="5">
    <source>
        <dbReference type="EMBL" id="KAA0912911.1"/>
    </source>
</evidence>
<name>A0A5A9Z6Y0_9RHOB</name>
<dbReference type="PROSITE" id="PS50949">
    <property type="entry name" value="HTH_GNTR"/>
    <property type="match status" value="1"/>
</dbReference>
<dbReference type="SMART" id="SM00866">
    <property type="entry name" value="UTRA"/>
    <property type="match status" value="1"/>
</dbReference>
<dbReference type="SMART" id="SM00345">
    <property type="entry name" value="HTH_GNTR"/>
    <property type="match status" value="1"/>
</dbReference>
<dbReference type="Proteomes" id="UP000325291">
    <property type="component" value="Unassembled WGS sequence"/>
</dbReference>
<dbReference type="AlphaFoldDB" id="A0A5A9Z6Y0"/>
<dbReference type="EMBL" id="VINQ01000011">
    <property type="protein sequence ID" value="KAA0912911.1"/>
    <property type="molecule type" value="Genomic_DNA"/>
</dbReference>
<dbReference type="PANTHER" id="PTHR44846:SF1">
    <property type="entry name" value="MANNOSYL-D-GLYCERATE TRANSPORT_METABOLISM SYSTEM REPRESSOR MNGR-RELATED"/>
    <property type="match status" value="1"/>
</dbReference>
<dbReference type="InterPro" id="IPR000524">
    <property type="entry name" value="Tscrpt_reg_HTH_GntR"/>
</dbReference>
<accession>A0A5A9Z6Y0</accession>
<dbReference type="GO" id="GO:0045892">
    <property type="term" value="P:negative regulation of DNA-templated transcription"/>
    <property type="evidence" value="ECO:0007669"/>
    <property type="project" value="TreeGrafter"/>
</dbReference>